<proteinExistence type="inferred from homology"/>
<dbReference type="InterPro" id="IPR015415">
    <property type="entry name" value="Spast_Vps4_C"/>
</dbReference>
<dbReference type="InterPro" id="IPR003960">
    <property type="entry name" value="ATPase_AAA_CS"/>
</dbReference>
<dbReference type="Gene3D" id="1.10.8.60">
    <property type="match status" value="1"/>
</dbReference>
<dbReference type="Gene3D" id="3.40.50.300">
    <property type="entry name" value="P-loop containing nucleotide triphosphate hydrolases"/>
    <property type="match status" value="1"/>
</dbReference>
<comment type="similarity">
    <text evidence="3">Belongs to the AAA ATPase family.</text>
</comment>
<keyword evidence="1 3" id="KW-0547">Nucleotide-binding</keyword>
<dbReference type="PROSITE" id="PS00674">
    <property type="entry name" value="AAA"/>
    <property type="match status" value="1"/>
</dbReference>
<name>A0ABQ9YHE6_9EUKA</name>
<dbReference type="GO" id="GO:0016787">
    <property type="term" value="F:hydrolase activity"/>
    <property type="evidence" value="ECO:0007669"/>
    <property type="project" value="UniProtKB-KW"/>
</dbReference>
<feature type="region of interest" description="Disordered" evidence="4">
    <location>
        <begin position="54"/>
        <end position="79"/>
    </location>
</feature>
<dbReference type="EMBL" id="JARBJD010000007">
    <property type="protein sequence ID" value="KAK2963183.1"/>
    <property type="molecule type" value="Genomic_DNA"/>
</dbReference>
<dbReference type="SUPFAM" id="SSF52540">
    <property type="entry name" value="P-loop containing nucleoside triphosphate hydrolases"/>
    <property type="match status" value="1"/>
</dbReference>
<gene>
    <name evidence="6" type="ORF">BLNAU_1716</name>
</gene>
<evidence type="ECO:0000313" key="6">
    <source>
        <dbReference type="EMBL" id="KAK2963183.1"/>
    </source>
</evidence>
<dbReference type="PANTHER" id="PTHR23074">
    <property type="entry name" value="AAA DOMAIN-CONTAINING"/>
    <property type="match status" value="1"/>
</dbReference>
<dbReference type="InterPro" id="IPR003959">
    <property type="entry name" value="ATPase_AAA_core"/>
</dbReference>
<dbReference type="EC" id="3.6.4.6" evidence="6"/>
<dbReference type="InterPro" id="IPR003593">
    <property type="entry name" value="AAA+_ATPase"/>
</dbReference>
<evidence type="ECO:0000256" key="2">
    <source>
        <dbReference type="ARBA" id="ARBA00022840"/>
    </source>
</evidence>
<sequence length="407" mass="45731">MDFKSLLQVACTTAESAESALKRKSYTEAYSLYLTAASTFEDVLKHPDCIRHQVSPPKLPRSNSAQPMKKTVPSHRQRDGASLTISGSLKSFVDSIKNPEKKQRYQQMLASCDPQIIQNIEREIVWDSTNISWDDIIGLQPLKELLNEVVVYPLIRPDIFTDLRAPPKGILLFGPPGTGKTLVAKALANQAKTRFFSISASSLTSKWVGESEKTVKALFTVARIVQPSIIFIDEIDSLLSSRGSTENEGSRRLKTEFLVEMDGVQSGSDDQVIVIGATNRPFDLDDAILRRMPRRVYLPLPSLQDREKLLSFRLSTVHHNLSPSQITKVAQQTELFSNADISQLCGDAAFWPIRRIDKQELVSIDERHIPPVTYQDVLESLKRVRPSVGQSQLSQFKTWNTQFGMLF</sequence>
<evidence type="ECO:0000313" key="7">
    <source>
        <dbReference type="Proteomes" id="UP001281761"/>
    </source>
</evidence>
<dbReference type="Pfam" id="PF09336">
    <property type="entry name" value="Vps4_C"/>
    <property type="match status" value="1"/>
</dbReference>
<evidence type="ECO:0000259" key="5">
    <source>
        <dbReference type="SMART" id="SM00382"/>
    </source>
</evidence>
<keyword evidence="6" id="KW-0378">Hydrolase</keyword>
<organism evidence="6 7">
    <name type="scientific">Blattamonas nauphoetae</name>
    <dbReference type="NCBI Taxonomy" id="2049346"/>
    <lineage>
        <taxon>Eukaryota</taxon>
        <taxon>Metamonada</taxon>
        <taxon>Preaxostyla</taxon>
        <taxon>Oxymonadida</taxon>
        <taxon>Blattamonas</taxon>
    </lineage>
</organism>
<evidence type="ECO:0000256" key="1">
    <source>
        <dbReference type="ARBA" id="ARBA00022741"/>
    </source>
</evidence>
<dbReference type="InterPro" id="IPR027417">
    <property type="entry name" value="P-loop_NTPase"/>
</dbReference>
<dbReference type="PANTHER" id="PTHR23074:SF83">
    <property type="entry name" value="VACUOLAR PROTEIN SORTING-ASSOCIATED PROTEIN 4A"/>
    <property type="match status" value="1"/>
</dbReference>
<accession>A0ABQ9YHE6</accession>
<evidence type="ECO:0000256" key="3">
    <source>
        <dbReference type="RuleBase" id="RU003651"/>
    </source>
</evidence>
<evidence type="ECO:0000256" key="4">
    <source>
        <dbReference type="SAM" id="MobiDB-lite"/>
    </source>
</evidence>
<dbReference type="CDD" id="cd19509">
    <property type="entry name" value="RecA-like_VPS4-like"/>
    <property type="match status" value="1"/>
</dbReference>
<dbReference type="Proteomes" id="UP001281761">
    <property type="component" value="Unassembled WGS sequence"/>
</dbReference>
<protein>
    <submittedName>
        <fullName evidence="6">Vacuolar protein sorting-associated protein 4A</fullName>
        <ecNumber evidence="6">3.6.4.6</ecNumber>
    </submittedName>
</protein>
<keyword evidence="2 3" id="KW-0067">ATP-binding</keyword>
<dbReference type="Pfam" id="PF00004">
    <property type="entry name" value="AAA"/>
    <property type="match status" value="1"/>
</dbReference>
<feature type="domain" description="AAA+ ATPase" evidence="5">
    <location>
        <begin position="166"/>
        <end position="302"/>
    </location>
</feature>
<comment type="caution">
    <text evidence="6">The sequence shown here is derived from an EMBL/GenBank/DDBJ whole genome shotgun (WGS) entry which is preliminary data.</text>
</comment>
<keyword evidence="7" id="KW-1185">Reference proteome</keyword>
<dbReference type="SMART" id="SM00382">
    <property type="entry name" value="AAA"/>
    <property type="match status" value="1"/>
</dbReference>
<reference evidence="6 7" key="1">
    <citation type="journal article" date="2022" name="bioRxiv">
        <title>Genomics of Preaxostyla Flagellates Illuminates Evolutionary Transitions and the Path Towards Mitochondrial Loss.</title>
        <authorList>
            <person name="Novak L.V.F."/>
            <person name="Treitli S.C."/>
            <person name="Pyrih J."/>
            <person name="Halakuc P."/>
            <person name="Pipaliya S.V."/>
            <person name="Vacek V."/>
            <person name="Brzon O."/>
            <person name="Soukal P."/>
            <person name="Eme L."/>
            <person name="Dacks J.B."/>
            <person name="Karnkowska A."/>
            <person name="Elias M."/>
            <person name="Hampl V."/>
        </authorList>
    </citation>
    <scope>NUCLEOTIDE SEQUENCE [LARGE SCALE GENOMIC DNA]</scope>
    <source>
        <strain evidence="6">NAU3</strain>
        <tissue evidence="6">Gut</tissue>
    </source>
</reference>
<dbReference type="InterPro" id="IPR050304">
    <property type="entry name" value="MT-severing_AAA_ATPase"/>
</dbReference>